<dbReference type="AlphaFoldDB" id="A0A4V2USK4"/>
<dbReference type="Pfam" id="PF00015">
    <property type="entry name" value="MCPsignal"/>
    <property type="match status" value="1"/>
</dbReference>
<dbReference type="InterPro" id="IPR004089">
    <property type="entry name" value="MCPsignal_dom"/>
</dbReference>
<accession>A0A4V2USK4</accession>
<evidence type="ECO:0000313" key="9">
    <source>
        <dbReference type="Proteomes" id="UP000295188"/>
    </source>
</evidence>
<dbReference type="PANTHER" id="PTHR32089:SF112">
    <property type="entry name" value="LYSOZYME-LIKE PROTEIN-RELATED"/>
    <property type="match status" value="1"/>
</dbReference>
<dbReference type="GO" id="GO:0007165">
    <property type="term" value="P:signal transduction"/>
    <property type="evidence" value="ECO:0007669"/>
    <property type="project" value="UniProtKB-KW"/>
</dbReference>
<dbReference type="SMART" id="SM00283">
    <property type="entry name" value="MA"/>
    <property type="match status" value="1"/>
</dbReference>
<feature type="transmembrane region" description="Helical" evidence="5">
    <location>
        <begin position="188"/>
        <end position="212"/>
    </location>
</feature>
<dbReference type="EMBL" id="SMAA01000001">
    <property type="protein sequence ID" value="TCS81842.1"/>
    <property type="molecule type" value="Genomic_DNA"/>
</dbReference>
<dbReference type="PROSITE" id="PS50111">
    <property type="entry name" value="CHEMOTAXIS_TRANSDUC_2"/>
    <property type="match status" value="1"/>
</dbReference>
<dbReference type="InterPro" id="IPR047347">
    <property type="entry name" value="YvaQ-like_sensor"/>
</dbReference>
<dbReference type="OrthoDB" id="1674885at2"/>
<proteinExistence type="inferred from homology"/>
<feature type="transmembrane region" description="Helical" evidence="5">
    <location>
        <begin position="13"/>
        <end position="35"/>
    </location>
</feature>
<protein>
    <submittedName>
        <fullName evidence="8">Methyl-accepting chemotaxis protein</fullName>
    </submittedName>
</protein>
<dbReference type="Gene3D" id="6.10.340.10">
    <property type="match status" value="1"/>
</dbReference>
<evidence type="ECO:0000256" key="5">
    <source>
        <dbReference type="SAM" id="Phobius"/>
    </source>
</evidence>
<dbReference type="FunFam" id="1.10.287.950:FF:000001">
    <property type="entry name" value="Methyl-accepting chemotaxis sensory transducer"/>
    <property type="match status" value="1"/>
</dbReference>
<feature type="domain" description="Methyl-accepting transducer" evidence="6">
    <location>
        <begin position="287"/>
        <end position="523"/>
    </location>
</feature>
<dbReference type="GO" id="GO:0004888">
    <property type="term" value="F:transmembrane signaling receptor activity"/>
    <property type="evidence" value="ECO:0007669"/>
    <property type="project" value="InterPro"/>
</dbReference>
<dbReference type="Proteomes" id="UP000295188">
    <property type="component" value="Unassembled WGS sequence"/>
</dbReference>
<evidence type="ECO:0000256" key="4">
    <source>
        <dbReference type="SAM" id="MobiDB-lite"/>
    </source>
</evidence>
<dbReference type="GO" id="GO:0006935">
    <property type="term" value="P:chemotaxis"/>
    <property type="evidence" value="ECO:0007669"/>
    <property type="project" value="InterPro"/>
</dbReference>
<dbReference type="PANTHER" id="PTHR32089">
    <property type="entry name" value="METHYL-ACCEPTING CHEMOTAXIS PROTEIN MCPB"/>
    <property type="match status" value="1"/>
</dbReference>
<keyword evidence="5" id="KW-1133">Transmembrane helix</keyword>
<evidence type="ECO:0000313" key="8">
    <source>
        <dbReference type="EMBL" id="TCS81842.1"/>
    </source>
</evidence>
<keyword evidence="5" id="KW-0812">Transmembrane</keyword>
<dbReference type="CDD" id="cd19411">
    <property type="entry name" value="MCP2201-like_sensor"/>
    <property type="match status" value="1"/>
</dbReference>
<keyword evidence="5" id="KW-0472">Membrane</keyword>
<dbReference type="SMART" id="SM00304">
    <property type="entry name" value="HAMP"/>
    <property type="match status" value="2"/>
</dbReference>
<comment type="caution">
    <text evidence="8">The sequence shown here is derived from an EMBL/GenBank/DDBJ whole genome shotgun (WGS) entry which is preliminary data.</text>
</comment>
<comment type="similarity">
    <text evidence="2">Belongs to the methyl-accepting chemotaxis (MCP) protein family.</text>
</comment>
<reference evidence="8 9" key="1">
    <citation type="submission" date="2019-03" db="EMBL/GenBank/DDBJ databases">
        <title>Genomic Encyclopedia of Type Strains, Phase IV (KMG-IV): sequencing the most valuable type-strain genomes for metagenomic binning, comparative biology and taxonomic classification.</title>
        <authorList>
            <person name="Goeker M."/>
        </authorList>
    </citation>
    <scope>NUCLEOTIDE SEQUENCE [LARGE SCALE GENOMIC DNA]</scope>
    <source>
        <strain evidence="8 9">DSM 20467</strain>
    </source>
</reference>
<name>A0A4V2USK4_9FIRM</name>
<organism evidence="8 9">
    <name type="scientific">Pectinatus cerevisiiphilus</name>
    <dbReference type="NCBI Taxonomy" id="86956"/>
    <lineage>
        <taxon>Bacteria</taxon>
        <taxon>Bacillati</taxon>
        <taxon>Bacillota</taxon>
        <taxon>Negativicutes</taxon>
        <taxon>Selenomonadales</taxon>
        <taxon>Selenomonadaceae</taxon>
        <taxon>Pectinatus</taxon>
    </lineage>
</organism>
<dbReference type="SUPFAM" id="SSF58104">
    <property type="entry name" value="Methyl-accepting chemotaxis protein (MCP) signaling domain"/>
    <property type="match status" value="1"/>
</dbReference>
<dbReference type="PROSITE" id="PS50885">
    <property type="entry name" value="HAMP"/>
    <property type="match status" value="1"/>
</dbReference>
<evidence type="ECO:0000256" key="1">
    <source>
        <dbReference type="ARBA" id="ARBA00023224"/>
    </source>
</evidence>
<dbReference type="Pfam" id="PF12729">
    <property type="entry name" value="4HB_MCP_1"/>
    <property type="match status" value="1"/>
</dbReference>
<keyword evidence="1 3" id="KW-0807">Transducer</keyword>
<evidence type="ECO:0000256" key="3">
    <source>
        <dbReference type="PROSITE-ProRule" id="PRU00284"/>
    </source>
</evidence>
<dbReference type="Gene3D" id="1.10.287.950">
    <property type="entry name" value="Methyl-accepting chemotaxis protein"/>
    <property type="match status" value="1"/>
</dbReference>
<dbReference type="PRINTS" id="PR00260">
    <property type="entry name" value="CHEMTRNSDUCR"/>
</dbReference>
<gene>
    <name evidence="8" type="ORF">EDC37_10113</name>
</gene>
<dbReference type="RefSeq" id="WP_132546832.1">
    <property type="nucleotide sequence ID" value="NZ_SMAA01000001.1"/>
</dbReference>
<dbReference type="InterPro" id="IPR003660">
    <property type="entry name" value="HAMP_dom"/>
</dbReference>
<evidence type="ECO:0000259" key="6">
    <source>
        <dbReference type="PROSITE" id="PS50111"/>
    </source>
</evidence>
<feature type="compositionally biased region" description="Polar residues" evidence="4">
    <location>
        <begin position="532"/>
        <end position="547"/>
    </location>
</feature>
<keyword evidence="9" id="KW-1185">Reference proteome</keyword>
<evidence type="ECO:0000259" key="7">
    <source>
        <dbReference type="PROSITE" id="PS50885"/>
    </source>
</evidence>
<dbReference type="InterPro" id="IPR024478">
    <property type="entry name" value="HlyB_4HB_MCP"/>
</dbReference>
<dbReference type="CDD" id="cd11386">
    <property type="entry name" value="MCP_signal"/>
    <property type="match status" value="1"/>
</dbReference>
<dbReference type="InterPro" id="IPR004090">
    <property type="entry name" value="Chemotax_Me-accpt_rcpt"/>
</dbReference>
<feature type="region of interest" description="Disordered" evidence="4">
    <location>
        <begin position="524"/>
        <end position="549"/>
    </location>
</feature>
<feature type="domain" description="HAMP" evidence="7">
    <location>
        <begin position="213"/>
        <end position="268"/>
    </location>
</feature>
<sequence length="573" mass="62318">MQWLNDLKVGTKISLLGVGTIIVLIIVGGIGYYYLQAISNDMRKMYSEKLMAVDFINDSRVQNRMVEANVFASIAANQISDKNAFIDNLKARMDDFNKDSEEFQKIPMTAAEKAKYQELLSQLTQYRSLRDKVIDLSLQNKNDDAFALYMSQVKPLADKFNDSLKDFSDDMKKSADTMNEESKRRADFAGMLFVGIILLSILAMVGLSWLIIKQITGRLNDFTNYLEILAGGDFSQSISQKSLDDKSEFGNVSRMVDKMKTNIHALVKELLNIAEQLAASSEELTANAEESAQASDQIAGAISQVAEGSEKQLAAANNTANIVEQISTAIGQVAVNTETAANSAEDTANAANNGEDSIKQAVNQMKTIETKTNATSDVILDLEEKSKQIGQIVDVISSIAGQTNLLALNAAIEAARAGEAGKGFAVVAEEVRKLAEQSQEAAKQITELIGDVQTKTDNAVAYMSDGKKEVDRGAKVVSGAGESFGQILKMVRNITNQIHEISAAVEEITSSTQDVVTAVKSVDEESQKASEHTQTISATTQEQSSSVEEIATASEHLAQMAERLQQSVRQFKI</sequence>
<dbReference type="GO" id="GO:0016020">
    <property type="term" value="C:membrane"/>
    <property type="evidence" value="ECO:0007669"/>
    <property type="project" value="InterPro"/>
</dbReference>
<evidence type="ECO:0000256" key="2">
    <source>
        <dbReference type="ARBA" id="ARBA00029447"/>
    </source>
</evidence>